<dbReference type="EMBL" id="UHJJ01000012">
    <property type="protein sequence ID" value="SUQ15381.1"/>
    <property type="molecule type" value="Genomic_DNA"/>
</dbReference>
<proteinExistence type="predicted"/>
<evidence type="ECO:0000259" key="1">
    <source>
        <dbReference type="Pfam" id="PF04991"/>
    </source>
</evidence>
<dbReference type="Pfam" id="PF04991">
    <property type="entry name" value="LicD"/>
    <property type="match status" value="1"/>
</dbReference>
<dbReference type="AlphaFoldDB" id="A0A315ZTY7"/>
<organism evidence="2 3">
    <name type="scientific">Faecalicatena contorta</name>
    <dbReference type="NCBI Taxonomy" id="39482"/>
    <lineage>
        <taxon>Bacteria</taxon>
        <taxon>Bacillati</taxon>
        <taxon>Bacillota</taxon>
        <taxon>Clostridia</taxon>
        <taxon>Lachnospirales</taxon>
        <taxon>Lachnospiraceae</taxon>
        <taxon>Faecalicatena</taxon>
    </lineage>
</organism>
<keyword evidence="3" id="KW-1185">Reference proteome</keyword>
<dbReference type="InterPro" id="IPR007074">
    <property type="entry name" value="LicD/FKTN/FKRP_NTP_transf"/>
</dbReference>
<dbReference type="Proteomes" id="UP000254051">
    <property type="component" value="Unassembled WGS sequence"/>
</dbReference>
<evidence type="ECO:0000313" key="3">
    <source>
        <dbReference type="Proteomes" id="UP000254051"/>
    </source>
</evidence>
<gene>
    <name evidence="2" type="ORF">SAMN05216529_11229</name>
</gene>
<dbReference type="GO" id="GO:0009100">
    <property type="term" value="P:glycoprotein metabolic process"/>
    <property type="evidence" value="ECO:0007669"/>
    <property type="project" value="UniProtKB-ARBA"/>
</dbReference>
<accession>A0A315ZTY7</accession>
<dbReference type="PANTHER" id="PTHR43404:SF2">
    <property type="entry name" value="LIPOPOLYSACCHARIDE CHOLINEPHOSPHOTRANSFERASE LICD"/>
    <property type="match status" value="1"/>
</dbReference>
<reference evidence="3" key="1">
    <citation type="submission" date="2017-07" db="EMBL/GenBank/DDBJ databases">
        <authorList>
            <person name="Varghese N."/>
            <person name="Submissions S."/>
        </authorList>
    </citation>
    <scope>NUCLEOTIDE SEQUENCE [LARGE SCALE GENOMIC DNA]</scope>
    <source>
        <strain evidence="3">NLAE-zl-C134</strain>
    </source>
</reference>
<keyword evidence="2" id="KW-0808">Transferase</keyword>
<name>A0A315ZTY7_9FIRM</name>
<dbReference type="InterPro" id="IPR052942">
    <property type="entry name" value="LPS_cholinephosphotransferase"/>
</dbReference>
<dbReference type="PANTHER" id="PTHR43404">
    <property type="entry name" value="LIPOPOLYSACCHARIDE CHOLINEPHOSPHOTRANSFERASE LICD"/>
    <property type="match status" value="1"/>
</dbReference>
<sequence>MEEFYDKITLQKVQQTQAGILKDVLALCEKYKIDTFIIFGSALGVIRHQGFIPWDDDIDIGIFREDLERFEKAAEEELGDKYEFLTCETNKNYACTVTHFQKKGTKFISRDVKNCDYIPGINIDIFVYDHLADGYIARKYQYFMTWFLGRLLYLSGKGTPFIPYHGLKKRTAEFICNMVRLCLRILHITPIKVYRRFQKVSQRYNHKRTEYYAAFETPKPWVNAMKKSDVYPMQRKPFMDFYVNIPQNTDQLLTRIFGDYMKLPPEEKRVNHRPYVIEFGEEQ</sequence>
<feature type="domain" description="LicD/FKTN/FKRP nucleotidyltransferase" evidence="1">
    <location>
        <begin position="28"/>
        <end position="258"/>
    </location>
</feature>
<evidence type="ECO:0000313" key="2">
    <source>
        <dbReference type="EMBL" id="SUQ15381.1"/>
    </source>
</evidence>
<dbReference type="GO" id="GO:0016740">
    <property type="term" value="F:transferase activity"/>
    <property type="evidence" value="ECO:0007669"/>
    <property type="project" value="UniProtKB-KW"/>
</dbReference>
<protein>
    <submittedName>
        <fullName evidence="2">Lipopolysaccharide cholinephosphotransferase</fullName>
    </submittedName>
</protein>